<evidence type="ECO:0000256" key="1">
    <source>
        <dbReference type="SAM" id="MobiDB-lite"/>
    </source>
</evidence>
<keyword evidence="4" id="KW-1185">Reference proteome</keyword>
<organism evidence="3 4">
    <name type="scientific">candidate division MSBL1 archaeon SCGC-AAA382N08</name>
    <dbReference type="NCBI Taxonomy" id="1698285"/>
    <lineage>
        <taxon>Archaea</taxon>
        <taxon>Methanobacteriati</taxon>
        <taxon>Methanobacteriota</taxon>
        <taxon>candidate division MSBL1</taxon>
    </lineage>
</organism>
<keyword evidence="2" id="KW-0472">Membrane</keyword>
<dbReference type="Proteomes" id="UP000070175">
    <property type="component" value="Unassembled WGS sequence"/>
</dbReference>
<proteinExistence type="predicted"/>
<keyword evidence="2" id="KW-0812">Transmembrane</keyword>
<dbReference type="SUPFAM" id="SSF69304">
    <property type="entry name" value="Tricorn protease N-terminal domain"/>
    <property type="match status" value="1"/>
</dbReference>
<protein>
    <recommendedName>
        <fullName evidence="5">DUF5050 domain-containing protein</fullName>
    </recommendedName>
</protein>
<accession>A0A133VQC8</accession>
<feature type="transmembrane region" description="Helical" evidence="2">
    <location>
        <begin position="7"/>
        <end position="25"/>
    </location>
</feature>
<feature type="region of interest" description="Disordered" evidence="1">
    <location>
        <begin position="31"/>
        <end position="60"/>
    </location>
</feature>
<sequence length="382" mass="42876">MKKKHKIILIISAVVVLALIIVFAWNKLSGPEKPTTPQEGEGELPKEAGEGGKKQEGPGFSLTRLSDEGVEVFDFWEDSGSGQVYYVTTKGVVRSAKQGPDPEISTRQFSAINKVRPDEDGERVLVSFGDPASPSWGMFDSSDGVWRPLPSYIKDMVWGKEEDKVIAVAVTEGGKSLVSLDIEKLKNGENETSDILVRNFSLKDVELSFSEPNSLVIMEKPASFYGSRVWKFDIKEKKLTKIMAAKKGLMMNWDESGLVFEYEGEGNRFSILDKELNGAIPVIFTTFPSKCDATPEKVYCFVPYNSLSDLDNLQLPEAYFKNKFYTSDSLYEVDIESGKSEKKISMLDFDINLDAYLPEEIGEDIYFVNKYNRGLYQLKLTN</sequence>
<evidence type="ECO:0000313" key="3">
    <source>
        <dbReference type="EMBL" id="KXB08621.1"/>
    </source>
</evidence>
<dbReference type="EMBL" id="LHYJ01000007">
    <property type="protein sequence ID" value="KXB08621.1"/>
    <property type="molecule type" value="Genomic_DNA"/>
</dbReference>
<comment type="caution">
    <text evidence="3">The sequence shown here is derived from an EMBL/GenBank/DDBJ whole genome shotgun (WGS) entry which is preliminary data.</text>
</comment>
<evidence type="ECO:0008006" key="5">
    <source>
        <dbReference type="Google" id="ProtNLM"/>
    </source>
</evidence>
<reference evidence="3 4" key="1">
    <citation type="journal article" date="2016" name="Sci. Rep.">
        <title>Metabolic traits of an uncultured archaeal lineage -MSBL1- from brine pools of the Red Sea.</title>
        <authorList>
            <person name="Mwirichia R."/>
            <person name="Alam I."/>
            <person name="Rashid M."/>
            <person name="Vinu M."/>
            <person name="Ba-Alawi W."/>
            <person name="Anthony Kamau A."/>
            <person name="Kamanda Ngugi D."/>
            <person name="Goker M."/>
            <person name="Klenk H.P."/>
            <person name="Bajic V."/>
            <person name="Stingl U."/>
        </authorList>
    </citation>
    <scope>NUCLEOTIDE SEQUENCE [LARGE SCALE GENOMIC DNA]</scope>
    <source>
        <strain evidence="3">SCGC-AAA382N08</strain>
    </source>
</reference>
<evidence type="ECO:0000313" key="4">
    <source>
        <dbReference type="Proteomes" id="UP000070175"/>
    </source>
</evidence>
<name>A0A133VQC8_9EURY</name>
<keyword evidence="2" id="KW-1133">Transmembrane helix</keyword>
<evidence type="ECO:0000256" key="2">
    <source>
        <dbReference type="SAM" id="Phobius"/>
    </source>
</evidence>
<feature type="compositionally biased region" description="Basic and acidic residues" evidence="1">
    <location>
        <begin position="43"/>
        <end position="56"/>
    </location>
</feature>
<dbReference type="AlphaFoldDB" id="A0A133VQC8"/>
<gene>
    <name evidence="3" type="ORF">AKJ56_00725</name>
</gene>